<dbReference type="RefSeq" id="WP_064104222.1">
    <property type="nucleotide sequence ID" value="NZ_LXSF01000002.1"/>
</dbReference>
<dbReference type="AlphaFoldDB" id="A0A1A9REQ0"/>
<accession>A0A1A9REQ0</accession>
<dbReference type="Proteomes" id="UP000078003">
    <property type="component" value="Unassembled WGS sequence"/>
</dbReference>
<evidence type="ECO:0000256" key="1">
    <source>
        <dbReference type="SAM" id="SignalP"/>
    </source>
</evidence>
<comment type="caution">
    <text evidence="2">The sequence shown here is derived from an EMBL/GenBank/DDBJ whole genome shotgun (WGS) entry which is preliminary data.</text>
</comment>
<sequence length="232" mass="25115">MTSLTLRLSTAAALCAAALAAPTAAAETAFPKNAELHYIGPYGVPAVMTFNQNGGRYNVNADINVPLYKMRFSSSGSISGNRLQPARYSDTRKGRAYAGATFDYGSKTITYGKAGHTESQPLAGPTFDLFTLAWQLALNNGQLPANLHITNGKRVYPVRGMTRLPSARYNINGASIAVNRFRVQRGDDTIEYSFAPDFANIPALIKYTDDGKTYELKLRSGKIDGTPLQPPK</sequence>
<feature type="signal peptide" evidence="1">
    <location>
        <begin position="1"/>
        <end position="26"/>
    </location>
</feature>
<keyword evidence="1" id="KW-0732">Signal</keyword>
<reference evidence="3" key="1">
    <citation type="submission" date="2016-05" db="EMBL/GenBank/DDBJ databases">
        <title>Draft genome of Corynebacterium afermentans subsp. afermentans LCDC 88199T.</title>
        <authorList>
            <person name="Bernier A.-M."/>
            <person name="Bernard K."/>
        </authorList>
    </citation>
    <scope>NUCLEOTIDE SEQUENCE [LARGE SCALE GENOMIC DNA]</scope>
    <source>
        <strain evidence="3">NML01-0328</strain>
    </source>
</reference>
<protein>
    <submittedName>
        <fullName evidence="2">DUF3108 domain-containing protein</fullName>
    </submittedName>
</protein>
<dbReference type="EMBL" id="LXSF01000002">
    <property type="protein sequence ID" value="OAM17466.1"/>
    <property type="molecule type" value="Genomic_DNA"/>
</dbReference>
<evidence type="ECO:0000313" key="2">
    <source>
        <dbReference type="EMBL" id="OAM17466.1"/>
    </source>
</evidence>
<organism evidence="2 3">
    <name type="scientific">Eikenella corrodens</name>
    <dbReference type="NCBI Taxonomy" id="539"/>
    <lineage>
        <taxon>Bacteria</taxon>
        <taxon>Pseudomonadati</taxon>
        <taxon>Pseudomonadota</taxon>
        <taxon>Betaproteobacteria</taxon>
        <taxon>Neisseriales</taxon>
        <taxon>Neisseriaceae</taxon>
        <taxon>Eikenella</taxon>
    </lineage>
</organism>
<dbReference type="Pfam" id="PF11306">
    <property type="entry name" value="DUF3108"/>
    <property type="match status" value="1"/>
</dbReference>
<proteinExistence type="predicted"/>
<name>A0A1A9REQ0_EIKCO</name>
<evidence type="ECO:0000313" key="3">
    <source>
        <dbReference type="Proteomes" id="UP000078003"/>
    </source>
</evidence>
<feature type="chain" id="PRO_5008395728" evidence="1">
    <location>
        <begin position="27"/>
        <end position="232"/>
    </location>
</feature>
<dbReference type="InterPro" id="IPR021457">
    <property type="entry name" value="DUF3108"/>
</dbReference>
<gene>
    <name evidence="2" type="ORF">A7P85_03745</name>
</gene>